<gene>
    <name evidence="4" type="ORF">AGLY_004895</name>
</gene>
<comment type="caution">
    <text evidence="4">The sequence shown here is derived from an EMBL/GenBank/DDBJ whole genome shotgun (WGS) entry which is preliminary data.</text>
</comment>
<keyword evidence="5" id="KW-1185">Reference proteome</keyword>
<comment type="similarity">
    <text evidence="1 3">Belongs to the peroxin-16 family.</text>
</comment>
<evidence type="ECO:0000313" key="4">
    <source>
        <dbReference type="EMBL" id="KAE9539643.1"/>
    </source>
</evidence>
<dbReference type="PANTHER" id="PTHR13299">
    <property type="entry name" value="PEROXISOMAL MEMBRANE PROTEIN PEX16"/>
    <property type="match status" value="1"/>
</dbReference>
<dbReference type="OrthoDB" id="6609787at2759"/>
<dbReference type="PANTHER" id="PTHR13299:SF0">
    <property type="entry name" value="PEROXISOMAL MEMBRANE PROTEIN PEX16"/>
    <property type="match status" value="1"/>
</dbReference>
<keyword evidence="3" id="KW-0472">Membrane</keyword>
<keyword evidence="3" id="KW-0576">Peroxisome</keyword>
<keyword evidence="3" id="KW-0812">Transmembrane</keyword>
<accession>A0A6G0TXL1</accession>
<dbReference type="AlphaFoldDB" id="A0A6G0TXL1"/>
<evidence type="ECO:0000256" key="2">
    <source>
        <dbReference type="ARBA" id="ARBA00018577"/>
    </source>
</evidence>
<name>A0A6G0TXL1_APHGL</name>
<comment type="subcellular location">
    <subcellularLocation>
        <location evidence="3">Peroxisome membrane</location>
    </subcellularLocation>
</comment>
<protein>
    <recommendedName>
        <fullName evidence="2 3">Peroxisomal membrane protein PEX16</fullName>
    </recommendedName>
</protein>
<evidence type="ECO:0000256" key="3">
    <source>
        <dbReference type="RuleBase" id="RU365003"/>
    </source>
</evidence>
<dbReference type="GO" id="GO:0007031">
    <property type="term" value="P:peroxisome organization"/>
    <property type="evidence" value="ECO:0007669"/>
    <property type="project" value="UniProtKB-KW"/>
</dbReference>
<dbReference type="GO" id="GO:0005778">
    <property type="term" value="C:peroxisomal membrane"/>
    <property type="evidence" value="ECO:0007669"/>
    <property type="project" value="UniProtKB-SubCell"/>
</dbReference>
<evidence type="ECO:0000256" key="1">
    <source>
        <dbReference type="ARBA" id="ARBA00009505"/>
    </source>
</evidence>
<keyword evidence="3" id="KW-1133">Transmembrane helix</keyword>
<keyword evidence="3" id="KW-0962">Peroxisome biogenesis</keyword>
<proteinExistence type="inferred from homology"/>
<dbReference type="Pfam" id="PF08610">
    <property type="entry name" value="Pex16"/>
    <property type="match status" value="2"/>
</dbReference>
<evidence type="ECO:0000313" key="5">
    <source>
        <dbReference type="Proteomes" id="UP000475862"/>
    </source>
</evidence>
<dbReference type="InterPro" id="IPR013919">
    <property type="entry name" value="Pex16"/>
</dbReference>
<organism evidence="4 5">
    <name type="scientific">Aphis glycines</name>
    <name type="common">Soybean aphid</name>
    <dbReference type="NCBI Taxonomy" id="307491"/>
    <lineage>
        <taxon>Eukaryota</taxon>
        <taxon>Metazoa</taxon>
        <taxon>Ecdysozoa</taxon>
        <taxon>Arthropoda</taxon>
        <taxon>Hexapoda</taxon>
        <taxon>Insecta</taxon>
        <taxon>Pterygota</taxon>
        <taxon>Neoptera</taxon>
        <taxon>Paraneoptera</taxon>
        <taxon>Hemiptera</taxon>
        <taxon>Sternorrhyncha</taxon>
        <taxon>Aphidomorpha</taxon>
        <taxon>Aphidoidea</taxon>
        <taxon>Aphididae</taxon>
        <taxon>Aphidini</taxon>
        <taxon>Aphis</taxon>
        <taxon>Aphis</taxon>
    </lineage>
</organism>
<sequence>MENLSKPTLRILYEHCVNWANTHLERTTDIEASIKCISYFLAGRINNSTLLSELIYSMSNFMMLFNDQIILSTAKSSNLKTVSDKGKKKIFSNENIKRFITIVDFIEVFEFAIKPCGNKEAWIILVLLQTAKNSETIQCVAGLYLLHVQKLILELPSTELLDLKSCRLNGIPGSTISYKHIVAETMYVMEPIILLGSMFVFGQKSFIPPSISLTIKYINLQSLKPLENLTLQQRLTLSNRSSCWVTLFYYNIILLSIKILILKYNVQCNEPMRGYTIGNSSYKSAIVDMTFPYQ</sequence>
<dbReference type="EMBL" id="VYZN01000014">
    <property type="protein sequence ID" value="KAE9539643.1"/>
    <property type="molecule type" value="Genomic_DNA"/>
</dbReference>
<comment type="caution">
    <text evidence="3">Lacks conserved residue(s) required for the propagation of feature annotation.</text>
</comment>
<reference evidence="4 5" key="1">
    <citation type="submission" date="2019-08" db="EMBL/GenBank/DDBJ databases">
        <title>The genome of the soybean aphid Biotype 1, its phylome, world population structure and adaptation to the North American continent.</title>
        <authorList>
            <person name="Giordano R."/>
            <person name="Donthu R.K."/>
            <person name="Hernandez A.G."/>
            <person name="Wright C.L."/>
            <person name="Zimin A.V."/>
        </authorList>
    </citation>
    <scope>NUCLEOTIDE SEQUENCE [LARGE SCALE GENOMIC DNA]</scope>
    <source>
        <tissue evidence="4">Whole aphids</tissue>
    </source>
</reference>
<feature type="transmembrane region" description="Helical" evidence="3">
    <location>
        <begin position="247"/>
        <end position="266"/>
    </location>
</feature>
<dbReference type="Proteomes" id="UP000475862">
    <property type="component" value="Unassembled WGS sequence"/>
</dbReference>